<evidence type="ECO:0000313" key="1">
    <source>
        <dbReference type="EMBL" id="QFR03035.1"/>
    </source>
</evidence>
<proteinExistence type="predicted"/>
<evidence type="ECO:0000313" key="2">
    <source>
        <dbReference type="Proteomes" id="UP000327294"/>
    </source>
</evidence>
<organism evidence="1 2">
    <name type="scientific">Streptomyces phaeolivaceus</name>
    <dbReference type="NCBI Taxonomy" id="2653200"/>
    <lineage>
        <taxon>Bacteria</taxon>
        <taxon>Bacillati</taxon>
        <taxon>Actinomycetota</taxon>
        <taxon>Actinomycetes</taxon>
        <taxon>Kitasatosporales</taxon>
        <taxon>Streptomycetaceae</taxon>
        <taxon>Streptomyces</taxon>
    </lineage>
</organism>
<name>A0A5P8KJ23_9ACTN</name>
<dbReference type="AlphaFoldDB" id="A0A5P8KJ23"/>
<accession>A0A5P8KJ23</accession>
<dbReference type="EMBL" id="CP045096">
    <property type="protein sequence ID" value="QFR03035.1"/>
    <property type="molecule type" value="Genomic_DNA"/>
</dbReference>
<gene>
    <name evidence="1" type="ORF">F9278_36260</name>
</gene>
<protein>
    <submittedName>
        <fullName evidence="1">MerR family transcriptional regulator</fullName>
    </submittedName>
</protein>
<reference evidence="1 2" key="1">
    <citation type="submission" date="2019-10" db="EMBL/GenBank/DDBJ databases">
        <title>Streptomyces sp. strain GY16 isolated from leaves of Broussonetia papyrifera.</title>
        <authorList>
            <person name="Mo P."/>
        </authorList>
    </citation>
    <scope>NUCLEOTIDE SEQUENCE [LARGE SCALE GENOMIC DNA]</scope>
    <source>
        <strain evidence="1 2">GY16</strain>
    </source>
</reference>
<dbReference type="KEGG" id="sphv:F9278_36260"/>
<dbReference type="Proteomes" id="UP000327294">
    <property type="component" value="Chromosome"/>
</dbReference>
<keyword evidence="2" id="KW-1185">Reference proteome</keyword>
<sequence length="95" mass="10224">MPQLYNGTQAAALATRWRRTLTADAAAVSRSAICKWVERGHLPVAGLDEHDRPLYDPTDLARAEKATRTRALRLVGIATASQNGHLPITGHTPGA</sequence>